<dbReference type="CDD" id="cd16145">
    <property type="entry name" value="ARS_like"/>
    <property type="match status" value="1"/>
</dbReference>
<feature type="domain" description="Sulfatase N-terminal" evidence="6">
    <location>
        <begin position="28"/>
        <end position="375"/>
    </location>
</feature>
<keyword evidence="2" id="KW-0479">Metal-binding</keyword>
<evidence type="ECO:0000256" key="5">
    <source>
        <dbReference type="SAM" id="SignalP"/>
    </source>
</evidence>
<keyword evidence="4" id="KW-0106">Calcium</keyword>
<keyword evidence="3 7" id="KW-0378">Hydrolase</keyword>
<dbReference type="InterPro" id="IPR050738">
    <property type="entry name" value="Sulfatase"/>
</dbReference>
<dbReference type="PANTHER" id="PTHR42693">
    <property type="entry name" value="ARYLSULFATASE FAMILY MEMBER"/>
    <property type="match status" value="1"/>
</dbReference>
<dbReference type="Proteomes" id="UP000326837">
    <property type="component" value="Chromosome"/>
</dbReference>
<sequence length="483" mass="53031">MRIAILCFTAIAWLACSNLRADSPNKPPNIILIMADDLGRGELGCYGQTKIKTPRIDALARQGMRFTDFYSGSPLCAPSRCALMTGRHTGHSFIRDNGESGHWDWVAEKYDTPFTGQRPIPDETVTLAELLHSRGYATAATGKWGLGHYGTTGSPTTQGFDLFYGYYCQRHAHNHYPAFLWRNGEKETLEGNTGKDALGAIHSHDKFLENAKTFIREYRDGPFFLYMPVIIPHLAIQTTEQELAKYDGMPESPHKKQSHYAEHPRSHAGYAAMVSQLDTGVGEIVDLVAELGLDDDTIILFTSDNGPTYDRAGGADSDFFDSSAGLRGRKKEVYEGGIRIPLIARWAGKIKADSTETAPAAMWDLLPTLCDVAGAQPPADIDGIDLLPVLLGKAQPQTDRDFYWELPNNGGVQAVRHGNWKGVRTGLLAGPQSWQLYDLAADPKETTDVAAEHADVVAKIDAIARESHVPSKEFPFPTLDAAN</sequence>
<dbReference type="EC" id="3.1.6.1" evidence="7"/>
<dbReference type="Gene3D" id="3.30.1120.10">
    <property type="match status" value="1"/>
</dbReference>
<dbReference type="InterPro" id="IPR024607">
    <property type="entry name" value="Sulfatase_CS"/>
</dbReference>
<dbReference type="EMBL" id="AP021861">
    <property type="protein sequence ID" value="BBO35909.1"/>
    <property type="molecule type" value="Genomic_DNA"/>
</dbReference>
<evidence type="ECO:0000313" key="8">
    <source>
        <dbReference type="Proteomes" id="UP000326837"/>
    </source>
</evidence>
<organism evidence="7 8">
    <name type="scientific">Lacipirellula parvula</name>
    <dbReference type="NCBI Taxonomy" id="2650471"/>
    <lineage>
        <taxon>Bacteria</taxon>
        <taxon>Pseudomonadati</taxon>
        <taxon>Planctomycetota</taxon>
        <taxon>Planctomycetia</taxon>
        <taxon>Pirellulales</taxon>
        <taxon>Lacipirellulaceae</taxon>
        <taxon>Lacipirellula</taxon>
    </lineage>
</organism>
<dbReference type="InterPro" id="IPR017850">
    <property type="entry name" value="Alkaline_phosphatase_core_sf"/>
</dbReference>
<feature type="chain" id="PRO_5025002598" evidence="5">
    <location>
        <begin position="22"/>
        <end position="483"/>
    </location>
</feature>
<accession>A0A5K7XQI3</accession>
<dbReference type="Pfam" id="PF00884">
    <property type="entry name" value="Sulfatase"/>
    <property type="match status" value="1"/>
</dbReference>
<protein>
    <submittedName>
        <fullName evidence="7">Arylsulfatase</fullName>
        <ecNumber evidence="7">3.1.6.1</ecNumber>
    </submittedName>
</protein>
<evidence type="ECO:0000256" key="4">
    <source>
        <dbReference type="ARBA" id="ARBA00022837"/>
    </source>
</evidence>
<dbReference type="GO" id="GO:0046872">
    <property type="term" value="F:metal ion binding"/>
    <property type="evidence" value="ECO:0007669"/>
    <property type="project" value="UniProtKB-KW"/>
</dbReference>
<dbReference type="AlphaFoldDB" id="A0A5K7XQI3"/>
<dbReference type="SUPFAM" id="SSF53649">
    <property type="entry name" value="Alkaline phosphatase-like"/>
    <property type="match status" value="1"/>
</dbReference>
<keyword evidence="8" id="KW-1185">Reference proteome</keyword>
<evidence type="ECO:0000313" key="7">
    <source>
        <dbReference type="EMBL" id="BBO35909.1"/>
    </source>
</evidence>
<dbReference type="GO" id="GO:0004065">
    <property type="term" value="F:arylsulfatase activity"/>
    <property type="evidence" value="ECO:0007669"/>
    <property type="project" value="UniProtKB-EC"/>
</dbReference>
<reference evidence="8" key="1">
    <citation type="submission" date="2019-10" db="EMBL/GenBank/DDBJ databases">
        <title>Lacipirellula parvula gen. nov., sp. nov., representing a lineage of planctomycetes widespread in freshwater anoxic habitats, and description of the family Lacipirellulaceae.</title>
        <authorList>
            <person name="Dedysh S.N."/>
            <person name="Kulichevskaya I.S."/>
            <person name="Beletsky A.V."/>
            <person name="Rakitin A.L."/>
            <person name="Mardanov A.V."/>
            <person name="Ivanova A.A."/>
            <person name="Saltykova V.X."/>
            <person name="Rijpstra W.I.C."/>
            <person name="Sinninghe Damste J.S."/>
            <person name="Ravin N.V."/>
        </authorList>
    </citation>
    <scope>NUCLEOTIDE SEQUENCE [LARGE SCALE GENOMIC DNA]</scope>
    <source>
        <strain evidence="8">PX69</strain>
    </source>
</reference>
<keyword evidence="5" id="KW-0732">Signal</keyword>
<feature type="signal peptide" evidence="5">
    <location>
        <begin position="1"/>
        <end position="21"/>
    </location>
</feature>
<dbReference type="Gene3D" id="3.40.720.10">
    <property type="entry name" value="Alkaline Phosphatase, subunit A"/>
    <property type="match status" value="1"/>
</dbReference>
<evidence type="ECO:0000256" key="1">
    <source>
        <dbReference type="ARBA" id="ARBA00008779"/>
    </source>
</evidence>
<evidence type="ECO:0000256" key="3">
    <source>
        <dbReference type="ARBA" id="ARBA00022801"/>
    </source>
</evidence>
<evidence type="ECO:0000259" key="6">
    <source>
        <dbReference type="Pfam" id="PF00884"/>
    </source>
</evidence>
<comment type="similarity">
    <text evidence="1">Belongs to the sulfatase family.</text>
</comment>
<gene>
    <name evidence="7" type="ORF">PLANPX_5521</name>
</gene>
<dbReference type="InterPro" id="IPR000917">
    <property type="entry name" value="Sulfatase_N"/>
</dbReference>
<dbReference type="PROSITE" id="PS00523">
    <property type="entry name" value="SULFATASE_1"/>
    <property type="match status" value="1"/>
</dbReference>
<proteinExistence type="inferred from homology"/>
<dbReference type="PROSITE" id="PS51257">
    <property type="entry name" value="PROKAR_LIPOPROTEIN"/>
    <property type="match status" value="1"/>
</dbReference>
<dbReference type="RefSeq" id="WP_152101181.1">
    <property type="nucleotide sequence ID" value="NZ_AP021861.1"/>
</dbReference>
<name>A0A5K7XQI3_9BACT</name>
<dbReference type="KEGG" id="lpav:PLANPX_5521"/>
<evidence type="ECO:0000256" key="2">
    <source>
        <dbReference type="ARBA" id="ARBA00022723"/>
    </source>
</evidence>
<dbReference type="PANTHER" id="PTHR42693:SF53">
    <property type="entry name" value="ENDO-4-O-SULFATASE"/>
    <property type="match status" value="1"/>
</dbReference>